<dbReference type="EMBL" id="LFYR01002015">
    <property type="protein sequence ID" value="KMZ57807.1"/>
    <property type="molecule type" value="Genomic_DNA"/>
</dbReference>
<comment type="caution">
    <text evidence="3">The sequence shown here is derived from an EMBL/GenBank/DDBJ whole genome shotgun (WGS) entry which is preliminary data.</text>
</comment>
<protein>
    <recommendedName>
        <fullName evidence="2">DUF7054 domain-containing protein</fullName>
    </recommendedName>
</protein>
<feature type="compositionally biased region" description="Low complexity" evidence="1">
    <location>
        <begin position="138"/>
        <end position="154"/>
    </location>
</feature>
<dbReference type="OrthoDB" id="651546at2759"/>
<dbReference type="InterPro" id="IPR055482">
    <property type="entry name" value="DUF7054"/>
</dbReference>
<proteinExistence type="predicted"/>
<feature type="compositionally biased region" description="Polar residues" evidence="1">
    <location>
        <begin position="83"/>
        <end position="95"/>
    </location>
</feature>
<dbReference type="Pfam" id="PF23156">
    <property type="entry name" value="DUF7054"/>
    <property type="match status" value="1"/>
</dbReference>
<accession>A0A0K9NP02</accession>
<organism evidence="3 4">
    <name type="scientific">Zostera marina</name>
    <name type="common">Eelgrass</name>
    <dbReference type="NCBI Taxonomy" id="29655"/>
    <lineage>
        <taxon>Eukaryota</taxon>
        <taxon>Viridiplantae</taxon>
        <taxon>Streptophyta</taxon>
        <taxon>Embryophyta</taxon>
        <taxon>Tracheophyta</taxon>
        <taxon>Spermatophyta</taxon>
        <taxon>Magnoliopsida</taxon>
        <taxon>Liliopsida</taxon>
        <taxon>Zosteraceae</taxon>
        <taxon>Zostera</taxon>
    </lineage>
</organism>
<feature type="region of interest" description="Disordered" evidence="1">
    <location>
        <begin position="127"/>
        <end position="154"/>
    </location>
</feature>
<reference evidence="4" key="1">
    <citation type="journal article" date="2016" name="Nature">
        <title>The genome of the seagrass Zostera marina reveals angiosperm adaptation to the sea.</title>
        <authorList>
            <person name="Olsen J.L."/>
            <person name="Rouze P."/>
            <person name="Verhelst B."/>
            <person name="Lin Y.-C."/>
            <person name="Bayer T."/>
            <person name="Collen J."/>
            <person name="Dattolo E."/>
            <person name="De Paoli E."/>
            <person name="Dittami S."/>
            <person name="Maumus F."/>
            <person name="Michel G."/>
            <person name="Kersting A."/>
            <person name="Lauritano C."/>
            <person name="Lohaus R."/>
            <person name="Toepel M."/>
            <person name="Tonon T."/>
            <person name="Vanneste K."/>
            <person name="Amirebrahimi M."/>
            <person name="Brakel J."/>
            <person name="Bostroem C."/>
            <person name="Chovatia M."/>
            <person name="Grimwood J."/>
            <person name="Jenkins J.W."/>
            <person name="Jueterbock A."/>
            <person name="Mraz A."/>
            <person name="Stam W.T."/>
            <person name="Tice H."/>
            <person name="Bornberg-Bauer E."/>
            <person name="Green P.J."/>
            <person name="Pearson G.A."/>
            <person name="Procaccini G."/>
            <person name="Duarte C.M."/>
            <person name="Schmutz J."/>
            <person name="Reusch T.B.H."/>
            <person name="Van de Peer Y."/>
        </authorList>
    </citation>
    <scope>NUCLEOTIDE SEQUENCE [LARGE SCALE GENOMIC DNA]</scope>
    <source>
        <strain evidence="4">cv. Finnish</strain>
    </source>
</reference>
<gene>
    <name evidence="3" type="ORF">ZOSMA_81G00240</name>
</gene>
<evidence type="ECO:0000259" key="2">
    <source>
        <dbReference type="Pfam" id="PF23156"/>
    </source>
</evidence>
<dbReference type="STRING" id="29655.A0A0K9NP02"/>
<evidence type="ECO:0000256" key="1">
    <source>
        <dbReference type="SAM" id="MobiDB-lite"/>
    </source>
</evidence>
<evidence type="ECO:0000313" key="3">
    <source>
        <dbReference type="EMBL" id="KMZ57807.1"/>
    </source>
</evidence>
<keyword evidence="4" id="KW-1185">Reference proteome</keyword>
<dbReference type="PANTHER" id="PTHR33270">
    <property type="entry name" value="BNAC05G50380D PROTEIN"/>
    <property type="match status" value="1"/>
</dbReference>
<dbReference type="AlphaFoldDB" id="A0A0K9NP02"/>
<name>A0A0K9NP02_ZOSMR</name>
<dbReference type="InterPro" id="IPR040358">
    <property type="entry name" value="At4g22758-like"/>
</dbReference>
<feature type="domain" description="DUF7054" evidence="2">
    <location>
        <begin position="157"/>
        <end position="241"/>
    </location>
</feature>
<evidence type="ECO:0000313" key="4">
    <source>
        <dbReference type="Proteomes" id="UP000036987"/>
    </source>
</evidence>
<dbReference type="Proteomes" id="UP000036987">
    <property type="component" value="Unassembled WGS sequence"/>
</dbReference>
<feature type="region of interest" description="Disordered" evidence="1">
    <location>
        <begin position="77"/>
        <end position="100"/>
    </location>
</feature>
<dbReference type="PANTHER" id="PTHR33270:SF24">
    <property type="entry name" value="EXPRESSED PROTEIN"/>
    <property type="match status" value="1"/>
</dbReference>
<sequence length="282" mass="32187">MRARRVDDDGVDWIYWIVLIARIVVDNGRLPANSLYFISLIILSRYDKIVIFINLFVQSRRLDRFVSTGAVSDRVTDRRTGRKVNNNSRSMSPSYKTRGVVPKSASFHGRIPLTSSTSEEYRQTMIRRPKTHPELLRNSKLSSSSSSTTASKSRLPAKVPVNVTLRSSMWAVQVMASTEWKVEDLISASLRQYIKEGRKPLLPPSSIDPSFYNLHYSQYSFQSLHPDDKLIELGSRNFFLCPKTVSEHKSYLCSPAVEPSPTMTPVARKSWIFSWAKFIGFD</sequence>